<dbReference type="EMBL" id="CDMZ01004886">
    <property type="protein sequence ID" value="CEM51231.1"/>
    <property type="molecule type" value="Genomic_DNA"/>
</dbReference>
<protein>
    <submittedName>
        <fullName evidence="2">Uncharacterized protein</fullName>
    </submittedName>
</protein>
<dbReference type="VEuPathDB" id="CryptoDB:Cvel_10476"/>
<dbReference type="AlphaFoldDB" id="A0A0G4I2R2"/>
<feature type="compositionally biased region" description="Low complexity" evidence="1">
    <location>
        <begin position="1"/>
        <end position="12"/>
    </location>
</feature>
<feature type="compositionally biased region" description="Pro residues" evidence="1">
    <location>
        <begin position="91"/>
        <end position="102"/>
    </location>
</feature>
<proteinExistence type="predicted"/>
<reference evidence="2" key="1">
    <citation type="submission" date="2014-11" db="EMBL/GenBank/DDBJ databases">
        <authorList>
            <person name="Otto D Thomas"/>
            <person name="Naeem Raeece"/>
        </authorList>
    </citation>
    <scope>NUCLEOTIDE SEQUENCE</scope>
</reference>
<gene>
    <name evidence="2" type="ORF">Cvel_10476</name>
</gene>
<evidence type="ECO:0000313" key="2">
    <source>
        <dbReference type="EMBL" id="CEM51231.1"/>
    </source>
</evidence>
<name>A0A0G4I2R2_9ALVE</name>
<organism evidence="2">
    <name type="scientific">Chromera velia CCMP2878</name>
    <dbReference type="NCBI Taxonomy" id="1169474"/>
    <lineage>
        <taxon>Eukaryota</taxon>
        <taxon>Sar</taxon>
        <taxon>Alveolata</taxon>
        <taxon>Colpodellida</taxon>
        <taxon>Chromeraceae</taxon>
        <taxon>Chromera</taxon>
    </lineage>
</organism>
<sequence>MRKETAAGAATEAGRRYGRREEKGRKKKQTAAAAESETEAGRGGGRRGEGGKKRKETGAACGADTQTGRRGGVIVLRRETWTISRTVSPPCSSPPPGGPPQPSEGVPAWGLPLPPPFPLLSLKHGAGMDGLPCIVSDSTDTLMFEWQELQGTGGRVRECLRCL</sequence>
<feature type="compositionally biased region" description="Basic and acidic residues" evidence="1">
    <location>
        <begin position="13"/>
        <end position="24"/>
    </location>
</feature>
<feature type="region of interest" description="Disordered" evidence="1">
    <location>
        <begin position="1"/>
        <end position="110"/>
    </location>
</feature>
<evidence type="ECO:0000256" key="1">
    <source>
        <dbReference type="SAM" id="MobiDB-lite"/>
    </source>
</evidence>
<accession>A0A0G4I2R2</accession>